<organism evidence="1 2">
    <name type="scientific">Rhizobium leguminosarum bv. viciae</name>
    <dbReference type="NCBI Taxonomy" id="387"/>
    <lineage>
        <taxon>Bacteria</taxon>
        <taxon>Pseudomonadati</taxon>
        <taxon>Pseudomonadota</taxon>
        <taxon>Alphaproteobacteria</taxon>
        <taxon>Hyphomicrobiales</taxon>
        <taxon>Rhizobiaceae</taxon>
        <taxon>Rhizobium/Agrobacterium group</taxon>
        <taxon>Rhizobium</taxon>
    </lineage>
</organism>
<proteinExistence type="predicted"/>
<evidence type="ECO:0000313" key="1">
    <source>
        <dbReference type="EMBL" id="QND43303.1"/>
    </source>
</evidence>
<gene>
    <name evidence="1" type="ORF">HB770_18460</name>
</gene>
<dbReference type="Proteomes" id="UP000515518">
    <property type="component" value="Chromosome"/>
</dbReference>
<dbReference type="EMBL" id="CP050549">
    <property type="protein sequence ID" value="QND43303.1"/>
    <property type="molecule type" value="Genomic_DNA"/>
</dbReference>
<accession>A0A7G6RM21</accession>
<evidence type="ECO:0000313" key="2">
    <source>
        <dbReference type="Proteomes" id="UP000515518"/>
    </source>
</evidence>
<sequence length="74" mass="7997">MSRFAETETAVVARLRALKAAPKVSINLSDLGAPMHAAGFSQHEIKAVLDALEQDKILSYGPGNRLLILKNLPE</sequence>
<name>A0A7G6RM21_RHILV</name>
<protein>
    <submittedName>
        <fullName evidence="1">Uncharacterized protein</fullName>
    </submittedName>
</protein>
<reference evidence="2" key="1">
    <citation type="journal article" date="2020" name="Mol. Plant Microbe">
        <title>Rhizobial microsymbionts of the narrowly endemic Oxytropis species growing in Kamchatka are characterized by significant genetic diversity and possess a set of genes that are associated with T3SS and T6SS secretion systems and can affect the development of symbiosis.</title>
        <authorList>
            <person name="Safronova V."/>
            <person name="Guro P."/>
            <person name="Sazanova A."/>
            <person name="Kuznetsova I."/>
            <person name="Belimov A."/>
            <person name="Yakubov V."/>
            <person name="Chirak E."/>
            <person name="Afonin A."/>
            <person name="Gogolev Y."/>
            <person name="Andronov E."/>
            <person name="Tikhonovich I."/>
        </authorList>
    </citation>
    <scope>NUCLEOTIDE SEQUENCE [LARGE SCALE GENOMIC DNA]</scope>
    <source>
        <strain evidence="2">RCAM0610</strain>
    </source>
</reference>
<dbReference type="AlphaFoldDB" id="A0A7G6RM21"/>